<comment type="caution">
    <text evidence="2">The sequence shown here is derived from an EMBL/GenBank/DDBJ whole genome shotgun (WGS) entry which is preliminary data.</text>
</comment>
<dbReference type="RefSeq" id="WP_378591828.1">
    <property type="nucleotide sequence ID" value="NZ_JBHSKD010000022.1"/>
</dbReference>
<dbReference type="Proteomes" id="UP001596087">
    <property type="component" value="Unassembled WGS sequence"/>
</dbReference>
<feature type="domain" description="Transposase IS110-like N-terminal" evidence="1">
    <location>
        <begin position="15"/>
        <end position="78"/>
    </location>
</feature>
<dbReference type="InterPro" id="IPR002525">
    <property type="entry name" value="Transp_IS110-like_N"/>
</dbReference>
<keyword evidence="3" id="KW-1185">Reference proteome</keyword>
<evidence type="ECO:0000259" key="1">
    <source>
        <dbReference type="Pfam" id="PF01548"/>
    </source>
</evidence>
<name>A0ABW0BLR5_9ACTN</name>
<reference evidence="3" key="1">
    <citation type="journal article" date="2019" name="Int. J. Syst. Evol. Microbiol.">
        <title>The Global Catalogue of Microorganisms (GCM) 10K type strain sequencing project: providing services to taxonomists for standard genome sequencing and annotation.</title>
        <authorList>
            <consortium name="The Broad Institute Genomics Platform"/>
            <consortium name="The Broad Institute Genome Sequencing Center for Infectious Disease"/>
            <person name="Wu L."/>
            <person name="Ma J."/>
        </authorList>
    </citation>
    <scope>NUCLEOTIDE SEQUENCE [LARGE SCALE GENOMIC DNA]</scope>
    <source>
        <strain evidence="3">DFY41</strain>
    </source>
</reference>
<dbReference type="Pfam" id="PF01548">
    <property type="entry name" value="DEDD_Tnp_IS110"/>
    <property type="match status" value="1"/>
</dbReference>
<dbReference type="EMBL" id="JBHSKD010000022">
    <property type="protein sequence ID" value="MFC5178234.1"/>
    <property type="molecule type" value="Genomic_DNA"/>
</dbReference>
<proteinExistence type="predicted"/>
<organism evidence="2 3">
    <name type="scientific">Nocardioides taihuensis</name>
    <dbReference type="NCBI Taxonomy" id="1835606"/>
    <lineage>
        <taxon>Bacteria</taxon>
        <taxon>Bacillati</taxon>
        <taxon>Actinomycetota</taxon>
        <taxon>Actinomycetes</taxon>
        <taxon>Propionibacteriales</taxon>
        <taxon>Nocardioidaceae</taxon>
        <taxon>Nocardioides</taxon>
    </lineage>
</organism>
<evidence type="ECO:0000313" key="2">
    <source>
        <dbReference type="EMBL" id="MFC5178234.1"/>
    </source>
</evidence>
<accession>A0ABW0BLR5</accession>
<sequence length="79" mass="8846">MVSPHAWRSTSPVDVPAKIAARVRVFDTGHARKTDATDAHAIAAIALRSPDLRVLSFDEELDALRLWVDRRDELSARRV</sequence>
<protein>
    <submittedName>
        <fullName evidence="2">Transposase</fullName>
    </submittedName>
</protein>
<gene>
    <name evidence="2" type="ORF">ACFPGP_16265</name>
</gene>
<evidence type="ECO:0000313" key="3">
    <source>
        <dbReference type="Proteomes" id="UP001596087"/>
    </source>
</evidence>